<dbReference type="Proteomes" id="UP000074866">
    <property type="component" value="Unassembled WGS sequence"/>
</dbReference>
<accession>A0ACC4ZZN9</accession>
<dbReference type="EMBL" id="LDRX01000015">
    <property type="protein sequence ID" value="KTS84489.1"/>
    <property type="molecule type" value="Genomic_DNA"/>
</dbReference>
<organism evidence="1 2">
    <name type="scientific">Paenibacillus jamilae</name>
    <dbReference type="NCBI Taxonomy" id="114136"/>
    <lineage>
        <taxon>Bacteria</taxon>
        <taxon>Bacillati</taxon>
        <taxon>Bacillota</taxon>
        <taxon>Bacilli</taxon>
        <taxon>Bacillales</taxon>
        <taxon>Paenibacillaceae</taxon>
        <taxon>Paenibacillus</taxon>
    </lineage>
</organism>
<evidence type="ECO:0000313" key="1">
    <source>
        <dbReference type="EMBL" id="KTS84489.1"/>
    </source>
</evidence>
<comment type="caution">
    <text evidence="1">The sequence shown here is derived from an EMBL/GenBank/DDBJ whole genome shotgun (WGS) entry which is preliminary data.</text>
</comment>
<reference evidence="1 2" key="1">
    <citation type="journal article" date="2016" name="Front. Microbiol.">
        <title>Genomic Resource of Rice Seed Associated Bacteria.</title>
        <authorList>
            <person name="Midha S."/>
            <person name="Bansal K."/>
            <person name="Sharma S."/>
            <person name="Kumar N."/>
            <person name="Patil P.P."/>
            <person name="Chaudhry V."/>
            <person name="Patil P.B."/>
        </authorList>
    </citation>
    <scope>NUCLEOTIDE SEQUENCE [LARGE SCALE GENOMIC DNA]</scope>
    <source>
        <strain evidence="1 2">NS115</strain>
    </source>
</reference>
<proteinExistence type="predicted"/>
<keyword evidence="2" id="KW-1185">Reference proteome</keyword>
<sequence length="328" mass="37300">MKAVNWNRPDDSFSAEFFDRNFMQIWTEDEVPLADDIGSWSQLTPEQQTTYKRVLGGLTFLDTEQGAEGMPLISLHVESSQQKAVLGIMGMMEHIHARSYSSIFTTLISTEQIDEVFEWVEKNPQLQYKGQYIAAYYQNIESKLDLYLAMVASVFLESALFYSGFYYPLLLAGHGQMVASGEVISLILRDEAIHGQYVGTLAQGIYEKLTPEDQVYADIEVKQMIKDLYANEAKYTEDLYSDIGLVDDVLAFLRYNFNRAMMNLGRDAAFPEEPINSVVMNGISTHTKNHDFFSTKGNGYIRTVNIVKLTDEDFLFHELGDVVIRTIS</sequence>
<evidence type="ECO:0000313" key="2">
    <source>
        <dbReference type="Proteomes" id="UP000074866"/>
    </source>
</evidence>
<gene>
    <name evidence="1" type="ORF">NS115_03670</name>
</gene>
<name>A0ACC4ZZN9_9BACL</name>
<protein>
    <submittedName>
        <fullName evidence="1">Ribonucleotide-diphosphate reductase</fullName>
    </submittedName>
</protein>